<dbReference type="SUPFAM" id="SSF48452">
    <property type="entry name" value="TPR-like"/>
    <property type="match status" value="1"/>
</dbReference>
<feature type="region of interest" description="Disordered" evidence="1">
    <location>
        <begin position="16"/>
        <end position="91"/>
    </location>
</feature>
<keyword evidence="3" id="KW-1185">Reference proteome</keyword>
<feature type="compositionally biased region" description="Polar residues" evidence="1">
    <location>
        <begin position="66"/>
        <end position="91"/>
    </location>
</feature>
<dbReference type="InterPro" id="IPR011990">
    <property type="entry name" value="TPR-like_helical_dom_sf"/>
</dbReference>
<feature type="compositionally biased region" description="Low complexity" evidence="1">
    <location>
        <begin position="16"/>
        <end position="37"/>
    </location>
</feature>
<feature type="compositionally biased region" description="Polar residues" evidence="1">
    <location>
        <begin position="410"/>
        <end position="423"/>
    </location>
</feature>
<dbReference type="Gene3D" id="1.25.40.10">
    <property type="entry name" value="Tetratricopeptide repeat domain"/>
    <property type="match status" value="1"/>
</dbReference>
<dbReference type="Proteomes" id="UP001202328">
    <property type="component" value="Unassembled WGS sequence"/>
</dbReference>
<proteinExistence type="predicted"/>
<evidence type="ECO:0000313" key="3">
    <source>
        <dbReference type="Proteomes" id="UP001202328"/>
    </source>
</evidence>
<accession>A0AAD4TBJ9</accession>
<name>A0AAD4TBJ9_9MAGN</name>
<dbReference type="EMBL" id="JAJJMB010003726">
    <property type="protein sequence ID" value="KAI3945678.1"/>
    <property type="molecule type" value="Genomic_DNA"/>
</dbReference>
<protein>
    <recommendedName>
        <fullName evidence="4">Tetratricopeptide repeat-like superfamily protein</fullName>
    </recommendedName>
</protein>
<feature type="region of interest" description="Disordered" evidence="1">
    <location>
        <begin position="343"/>
        <end position="425"/>
    </location>
</feature>
<evidence type="ECO:0000256" key="1">
    <source>
        <dbReference type="SAM" id="MobiDB-lite"/>
    </source>
</evidence>
<evidence type="ECO:0008006" key="4">
    <source>
        <dbReference type="Google" id="ProtNLM"/>
    </source>
</evidence>
<dbReference type="AlphaFoldDB" id="A0AAD4TBJ9"/>
<reference evidence="2" key="1">
    <citation type="submission" date="2022-04" db="EMBL/GenBank/DDBJ databases">
        <title>A functionally conserved STORR gene fusion in Papaver species that diverged 16.8 million years ago.</title>
        <authorList>
            <person name="Catania T."/>
        </authorList>
    </citation>
    <scope>NUCLEOTIDE SEQUENCE</scope>
    <source>
        <strain evidence="2">S-188037</strain>
    </source>
</reference>
<comment type="caution">
    <text evidence="2">The sequence shown here is derived from an EMBL/GenBank/DDBJ whole genome shotgun (WGS) entry which is preliminary data.</text>
</comment>
<organism evidence="2 3">
    <name type="scientific">Papaver atlanticum</name>
    <dbReference type="NCBI Taxonomy" id="357466"/>
    <lineage>
        <taxon>Eukaryota</taxon>
        <taxon>Viridiplantae</taxon>
        <taxon>Streptophyta</taxon>
        <taxon>Embryophyta</taxon>
        <taxon>Tracheophyta</taxon>
        <taxon>Spermatophyta</taxon>
        <taxon>Magnoliopsida</taxon>
        <taxon>Ranunculales</taxon>
        <taxon>Papaveraceae</taxon>
        <taxon>Papaveroideae</taxon>
        <taxon>Papaver</taxon>
    </lineage>
</organism>
<dbReference type="PANTHER" id="PTHR26312">
    <property type="entry name" value="TETRATRICOPEPTIDE REPEAT PROTEIN 5"/>
    <property type="match status" value="1"/>
</dbReference>
<dbReference type="PANTHER" id="PTHR26312:SF132">
    <property type="entry name" value="OS01G0855200 PROTEIN"/>
    <property type="match status" value="1"/>
</dbReference>
<gene>
    <name evidence="2" type="ORF">MKW98_022952</name>
</gene>
<feature type="compositionally biased region" description="Low complexity" evidence="1">
    <location>
        <begin position="54"/>
        <end position="64"/>
    </location>
</feature>
<evidence type="ECO:0000313" key="2">
    <source>
        <dbReference type="EMBL" id="KAI3945678.1"/>
    </source>
</evidence>
<sequence>MEVKIGGTCMYWSQHLPSQSSSSSSHTSFASAISSTSTHMRNRKPQVACRIVHSPQSSSLSRRTSINKLSRTQSFQSPESRGSNLRRSVSNSDEFFDDGFTREIQELALKLNIVGDNEDAMLGRENSADSRDIKGESSNHTTYNSSFDEELAKMGETINNLVQNSRPFPPLSMNCVDSTSFIGIGPNPIGWEGGLSYMNPANIEMKASSVDIPLSLRIIRRKNQLKEGFKEAGESACCSIKKAFSSMVFILRELHSYTLQMRELLYYEDLQGILARVHRETHDSFVWLFQQIFSNTPTLMVSVMILMANFTVHAMAQNAAIAAYTSLESYSAITEIISSEIEDQNQPQDHQDESALDTSSSGKTSFLGGNKEGDGNVRSITGSGTDGGDGRFHGFSSISHHNNAPDEISKMTSLGNPATSSTDQEADWLESDINQDGLREDEMTLWKSVVKEASQMQEQSRDFILDHETMRSFVSPVKVETDSDLTNGKFFKTELIYQQALLQEPHNALLLANYAKFLHLVVHNHDRAEEYFKRAADIEPVDAELLSHYATFLWTVKKDIGEAEERYLEAIEADPGNMFHASSYANFLWNTGGVDTCFPLGSLDENEA</sequence>